<dbReference type="Pfam" id="PF04268">
    <property type="entry name" value="SoxG"/>
    <property type="match status" value="1"/>
</dbReference>
<dbReference type="AlphaFoldDB" id="A0A074J3K7"/>
<accession>A0A074J3K7</accession>
<dbReference type="Gene3D" id="3.30.1360.120">
    <property type="entry name" value="Probable tRNA modification gtpase trme, domain 1"/>
    <property type="match status" value="1"/>
</dbReference>
<dbReference type="Proteomes" id="UP000027432">
    <property type="component" value="Unassembled WGS sequence"/>
</dbReference>
<dbReference type="InterPro" id="IPR007375">
    <property type="entry name" value="SoxG"/>
</dbReference>
<evidence type="ECO:0000313" key="2">
    <source>
        <dbReference type="Proteomes" id="UP000027432"/>
    </source>
</evidence>
<keyword evidence="2" id="KW-1185">Reference proteome</keyword>
<dbReference type="OrthoDB" id="9814782at2"/>
<dbReference type="RefSeq" id="WP_038080144.1">
    <property type="nucleotide sequence ID" value="NZ_AUND01000042.1"/>
</dbReference>
<protein>
    <recommendedName>
        <fullName evidence="3">Sarcosine oxidase subunit gamma</fullName>
    </recommendedName>
</protein>
<dbReference type="SUPFAM" id="SSF103025">
    <property type="entry name" value="Folate-binding domain"/>
    <property type="match status" value="1"/>
</dbReference>
<gene>
    <name evidence="1" type="ORF">TP2_14705</name>
</gene>
<evidence type="ECO:0008006" key="3">
    <source>
        <dbReference type="Google" id="ProtNLM"/>
    </source>
</evidence>
<sequence>MSDAVSALQGETHEGFATVAETGLVGMITIRCDLGSKGLAKALKAEGLPVPDARRIETVEGRSIAWMSPDELLLICAHDEAPALTERLSTALSGEHALVVNVSDARAMFTIRGEKADQVVMKLSPADIATLPTGEIRRSRTAQVAAAFWRSDSDTISLVSFRSVAGYVMGLLEVSAREGSELF</sequence>
<dbReference type="InterPro" id="IPR027266">
    <property type="entry name" value="TrmE/GcvT-like"/>
</dbReference>
<proteinExistence type="predicted"/>
<dbReference type="STRING" id="1353537.TP2_14705"/>
<comment type="caution">
    <text evidence="1">The sequence shown here is derived from an EMBL/GenBank/DDBJ whole genome shotgun (WGS) entry which is preliminary data.</text>
</comment>
<evidence type="ECO:0000313" key="1">
    <source>
        <dbReference type="EMBL" id="KEO50515.1"/>
    </source>
</evidence>
<dbReference type="EMBL" id="AUND01000042">
    <property type="protein sequence ID" value="KEO50515.1"/>
    <property type="molecule type" value="Genomic_DNA"/>
</dbReference>
<dbReference type="eggNOG" id="COG4583">
    <property type="taxonomic scope" value="Bacteria"/>
</dbReference>
<reference evidence="1 2" key="1">
    <citation type="submission" date="2013-07" db="EMBL/GenBank/DDBJ databases">
        <title>Thioclava pacifica DSM 10166 Genome Sequencing.</title>
        <authorList>
            <person name="Lai Q."/>
            <person name="Shao Z."/>
        </authorList>
    </citation>
    <scope>NUCLEOTIDE SEQUENCE [LARGE SCALE GENOMIC DNA]</scope>
    <source>
        <strain evidence="1 2">DSM 10166</strain>
    </source>
</reference>
<organism evidence="1 2">
    <name type="scientific">Thioclava pacifica DSM 10166</name>
    <dbReference type="NCBI Taxonomy" id="1353537"/>
    <lineage>
        <taxon>Bacteria</taxon>
        <taxon>Pseudomonadati</taxon>
        <taxon>Pseudomonadota</taxon>
        <taxon>Alphaproteobacteria</taxon>
        <taxon>Rhodobacterales</taxon>
        <taxon>Paracoccaceae</taxon>
        <taxon>Thioclava</taxon>
    </lineage>
</organism>
<dbReference type="Gene3D" id="3.30.70.1520">
    <property type="entry name" value="Heterotetrameric sarcosine oxidase"/>
    <property type="match status" value="1"/>
</dbReference>
<name>A0A074J3K7_9RHOB</name>